<accession>A0A2U3KRU7</accession>
<dbReference type="GO" id="GO:0046872">
    <property type="term" value="F:metal ion binding"/>
    <property type="evidence" value="ECO:0007669"/>
    <property type="project" value="UniProtKB-KW"/>
</dbReference>
<evidence type="ECO:0000256" key="1">
    <source>
        <dbReference type="ARBA" id="ARBA00001966"/>
    </source>
</evidence>
<evidence type="ECO:0000313" key="8">
    <source>
        <dbReference type="Proteomes" id="UP000238701"/>
    </source>
</evidence>
<feature type="domain" description="ATPase BadF/BadG/BcrA/BcrD type" evidence="6">
    <location>
        <begin position="38"/>
        <end position="253"/>
    </location>
</feature>
<dbReference type="SUPFAM" id="SSF53067">
    <property type="entry name" value="Actin-like ATPase domain"/>
    <property type="match status" value="2"/>
</dbReference>
<dbReference type="Pfam" id="PF01869">
    <property type="entry name" value="BcrAD_BadFG"/>
    <property type="match status" value="2"/>
</dbReference>
<evidence type="ECO:0000256" key="4">
    <source>
        <dbReference type="ARBA" id="ARBA00023014"/>
    </source>
</evidence>
<evidence type="ECO:0000259" key="6">
    <source>
        <dbReference type="Pfam" id="PF01869"/>
    </source>
</evidence>
<dbReference type="InterPro" id="IPR043129">
    <property type="entry name" value="ATPase_NBD"/>
</dbReference>
<keyword evidence="2" id="KW-0479">Metal-binding</keyword>
<reference evidence="8" key="1">
    <citation type="submission" date="2018-02" db="EMBL/GenBank/DDBJ databases">
        <authorList>
            <person name="Hausmann B."/>
        </authorList>
    </citation>
    <scope>NUCLEOTIDE SEQUENCE [LARGE SCALE GENOMIC DNA]</scope>
    <source>
        <strain evidence="8">Peat soil MAG SbA1</strain>
    </source>
</reference>
<dbReference type="EMBL" id="OMOD01000138">
    <property type="protein sequence ID" value="SPF42307.1"/>
    <property type="molecule type" value="Genomic_DNA"/>
</dbReference>
<feature type="domain" description="ATPase BadF/BadG/BcrA/BcrD type" evidence="6">
    <location>
        <begin position="408"/>
        <end position="666"/>
    </location>
</feature>
<dbReference type="Proteomes" id="UP000238701">
    <property type="component" value="Unassembled WGS sequence"/>
</dbReference>
<dbReference type="InterPro" id="IPR008275">
    <property type="entry name" value="CoA_E_activase_dom"/>
</dbReference>
<dbReference type="Gene3D" id="3.30.420.40">
    <property type="match status" value="4"/>
</dbReference>
<organism evidence="7 8">
    <name type="scientific">Candidatus Sulfotelmatobacter kueseliae</name>
    <dbReference type="NCBI Taxonomy" id="2042962"/>
    <lineage>
        <taxon>Bacteria</taxon>
        <taxon>Pseudomonadati</taxon>
        <taxon>Acidobacteriota</taxon>
        <taxon>Terriglobia</taxon>
        <taxon>Terriglobales</taxon>
        <taxon>Candidatus Korobacteraceae</taxon>
        <taxon>Candidatus Sulfotelmatobacter</taxon>
    </lineage>
</organism>
<name>A0A2U3KRU7_9BACT</name>
<keyword evidence="3" id="KW-0408">Iron</keyword>
<dbReference type="NCBIfam" id="TIGR00241">
    <property type="entry name" value="CoA_E_activ"/>
    <property type="match status" value="1"/>
</dbReference>
<dbReference type="InterPro" id="IPR002731">
    <property type="entry name" value="ATPase_BadF"/>
</dbReference>
<evidence type="ECO:0000256" key="2">
    <source>
        <dbReference type="ARBA" id="ARBA00022723"/>
    </source>
</evidence>
<dbReference type="OrthoDB" id="9802715at2"/>
<proteinExistence type="predicted"/>
<dbReference type="PANTHER" id="PTHR32329:SF4">
    <property type="entry name" value="ACTIVATOR OF 2-HYDROXYACYL-COA DEHYDRATASE"/>
    <property type="match status" value="1"/>
</dbReference>
<dbReference type="InterPro" id="IPR051805">
    <property type="entry name" value="Dehydratase_Activator_Redct"/>
</dbReference>
<comment type="cofactor">
    <cofactor evidence="1">
        <name>[4Fe-4S] cluster</name>
        <dbReference type="ChEBI" id="CHEBI:49883"/>
    </cofactor>
</comment>
<evidence type="ECO:0000313" key="7">
    <source>
        <dbReference type="EMBL" id="SPF42307.1"/>
    </source>
</evidence>
<dbReference type="CDD" id="cd24035">
    <property type="entry name" value="ASKHA_NBD_O66634-like_rpt2"/>
    <property type="match status" value="1"/>
</dbReference>
<protein>
    <recommendedName>
        <fullName evidence="6">ATPase BadF/BadG/BcrA/BcrD type domain-containing protein</fullName>
    </recommendedName>
</protein>
<dbReference type="CDD" id="cd24034">
    <property type="entry name" value="ASKHA_NBD_O66634-like_rpt1"/>
    <property type="match status" value="1"/>
</dbReference>
<sequence length="783" mass="84518">MAGDGFIQIQPLEADPSLIKPAAASEAAVPAGTGKICGLDVGSTTCKYTIAAASGKLLGQAYERHNTKQAEKVLDFLTRLEKEHGFTPEVDRVFFTGSGAGLIAPLVGGKVIQEVVAVAAAVEKLHPNVRFVSEIGGEDMKTIFFNGDGPSKSKQVLMQSACSGGTGTFIEKTARKLEIPVDRLSKMGYEGYTLHKISSKCGIFAEADANTLLKAGVSVEEIIASLFEAVVYQNLATLTRGNTPLPEILLLGGPNLFFKGLQEAWRYHLGKVWRERKVAIPDDRGPESLIRVPDDALYYAAQGCIEVGRRDSPAVGIYLGTRKLRWWIEEGQYEEKKKIGRGGLWSDPGELQSFRERYSKPGGNGNGKKNNGNGNGNGHANGHGKPQRVPRVQLPILGKTSKLGPVVVGCDFGSTTAKAVCMSPDKDLLFSCYALSRGNPIDDAKSLFRQVREAVGDGEILGLAITGYGKDLLKDILGADCPVVETIAHASAGLHYFPDADCICDVGGVDVKIMILNNGAVTDFRLNSQCSSGNGAFLQGVAERFNIPMSEMADGAFRALAMPQLSMGCGVFLQSDIVNQQRKGWQAEEILAGLCAILPLNVWIYAGGLNNLQQVGKKYILQGGTHKNLAVVKTQVDFILKKVPEAEVVVHPYSGEAGAIGAALVALDWWQDGGESKFRGFEAIERLTYKTATSVDTVCHWCPVTCQRSFIDVELDGGKGRPWSKVPLEQGWERVIVNNSCPKGLVEDLNEMKVIKIGMEKTKNAFPNVADLVRKEAFRRVAT</sequence>
<evidence type="ECO:0000256" key="5">
    <source>
        <dbReference type="SAM" id="MobiDB-lite"/>
    </source>
</evidence>
<keyword evidence="4" id="KW-0411">Iron-sulfur</keyword>
<gene>
    <name evidence="7" type="ORF">SBA1_440005</name>
</gene>
<dbReference type="GO" id="GO:0051536">
    <property type="term" value="F:iron-sulfur cluster binding"/>
    <property type="evidence" value="ECO:0007669"/>
    <property type="project" value="UniProtKB-KW"/>
</dbReference>
<evidence type="ECO:0000256" key="3">
    <source>
        <dbReference type="ARBA" id="ARBA00023004"/>
    </source>
</evidence>
<dbReference type="PANTHER" id="PTHR32329">
    <property type="entry name" value="BIFUNCTIONAL PROTEIN [INCLUDES 2-HYDROXYACYL-COA DEHYDRATASE (N-TER) AND ITS ACTIVATOR DOMAIN (C_TERM)-RELATED"/>
    <property type="match status" value="1"/>
</dbReference>
<feature type="region of interest" description="Disordered" evidence="5">
    <location>
        <begin position="355"/>
        <end position="388"/>
    </location>
</feature>
<dbReference type="AlphaFoldDB" id="A0A2U3KRU7"/>